<dbReference type="HOGENOM" id="CLU_2500347_0_0_1"/>
<keyword evidence="3" id="KW-1185">Reference proteome</keyword>
<dbReference type="EMBL" id="CM000366">
    <property type="protein sequence ID" value="EDX17433.1"/>
    <property type="molecule type" value="Genomic_DNA"/>
</dbReference>
<feature type="region of interest" description="Disordered" evidence="1">
    <location>
        <begin position="42"/>
        <end position="71"/>
    </location>
</feature>
<organism evidence="2 3">
    <name type="scientific">Drosophila simulans</name>
    <name type="common">Fruit fly</name>
    <dbReference type="NCBI Taxonomy" id="7240"/>
    <lineage>
        <taxon>Eukaryota</taxon>
        <taxon>Metazoa</taxon>
        <taxon>Ecdysozoa</taxon>
        <taxon>Arthropoda</taxon>
        <taxon>Hexapoda</taxon>
        <taxon>Insecta</taxon>
        <taxon>Pterygota</taxon>
        <taxon>Neoptera</taxon>
        <taxon>Endopterygota</taxon>
        <taxon>Diptera</taxon>
        <taxon>Brachycera</taxon>
        <taxon>Muscomorpha</taxon>
        <taxon>Ephydroidea</taxon>
        <taxon>Drosophilidae</taxon>
        <taxon>Drosophila</taxon>
        <taxon>Sophophora</taxon>
    </lineage>
</organism>
<proteinExistence type="predicted"/>
<accession>B4R6K3</accession>
<dbReference type="AlphaFoldDB" id="B4R6K3"/>
<protein>
    <submittedName>
        <fullName evidence="2">GD16104</fullName>
    </submittedName>
</protein>
<evidence type="ECO:0000256" key="1">
    <source>
        <dbReference type="SAM" id="MobiDB-lite"/>
    </source>
</evidence>
<evidence type="ECO:0000313" key="3">
    <source>
        <dbReference type="Proteomes" id="UP000000304"/>
    </source>
</evidence>
<reference evidence="2 3" key="1">
    <citation type="journal article" date="2007" name="Nature">
        <title>Evolution of genes and genomes on the Drosophila phylogeny.</title>
        <authorList>
            <consortium name="Drosophila 12 Genomes Consortium"/>
            <person name="Clark A.G."/>
            <person name="Eisen M.B."/>
            <person name="Smith D.R."/>
            <person name="Bergman C.M."/>
            <person name="Oliver B."/>
            <person name="Markow T.A."/>
            <person name="Kaufman T.C."/>
            <person name="Kellis M."/>
            <person name="Gelbart W."/>
            <person name="Iyer V.N."/>
            <person name="Pollard D.A."/>
            <person name="Sackton T.B."/>
            <person name="Larracuente A.M."/>
            <person name="Singh N.D."/>
            <person name="Abad J.P."/>
            <person name="Abt D.N."/>
            <person name="Adryan B."/>
            <person name="Aguade M."/>
            <person name="Akashi H."/>
            <person name="Anderson W.W."/>
            <person name="Aquadro C.F."/>
            <person name="Ardell D.H."/>
            <person name="Arguello R."/>
            <person name="Artieri C.G."/>
            <person name="Barbash D.A."/>
            <person name="Barker D."/>
            <person name="Barsanti P."/>
            <person name="Batterham P."/>
            <person name="Batzoglou S."/>
            <person name="Begun D."/>
            <person name="Bhutkar A."/>
            <person name="Blanco E."/>
            <person name="Bosak S.A."/>
            <person name="Bradley R.K."/>
            <person name="Brand A.D."/>
            <person name="Brent M.R."/>
            <person name="Brooks A.N."/>
            <person name="Brown R.H."/>
            <person name="Butlin R.K."/>
            <person name="Caggese C."/>
            <person name="Calvi B.R."/>
            <person name="Bernardo de Carvalho A."/>
            <person name="Caspi A."/>
            <person name="Castrezana S."/>
            <person name="Celniker S.E."/>
            <person name="Chang J.L."/>
            <person name="Chapple C."/>
            <person name="Chatterji S."/>
            <person name="Chinwalla A."/>
            <person name="Civetta A."/>
            <person name="Clifton S.W."/>
            <person name="Comeron J.M."/>
            <person name="Costello J.C."/>
            <person name="Coyne J.A."/>
            <person name="Daub J."/>
            <person name="David R.G."/>
            <person name="Delcher A.L."/>
            <person name="Delehaunty K."/>
            <person name="Do C.B."/>
            <person name="Ebling H."/>
            <person name="Edwards K."/>
            <person name="Eickbush T."/>
            <person name="Evans J.D."/>
            <person name="Filipski A."/>
            <person name="Findeiss S."/>
            <person name="Freyhult E."/>
            <person name="Fulton L."/>
            <person name="Fulton R."/>
            <person name="Garcia A.C."/>
            <person name="Gardiner A."/>
            <person name="Garfield D.A."/>
            <person name="Garvin B.E."/>
            <person name="Gibson G."/>
            <person name="Gilbert D."/>
            <person name="Gnerre S."/>
            <person name="Godfrey J."/>
            <person name="Good R."/>
            <person name="Gotea V."/>
            <person name="Gravely B."/>
            <person name="Greenberg A.J."/>
            <person name="Griffiths-Jones S."/>
            <person name="Gross S."/>
            <person name="Guigo R."/>
            <person name="Gustafson E.A."/>
            <person name="Haerty W."/>
            <person name="Hahn M.W."/>
            <person name="Halligan D.L."/>
            <person name="Halpern A.L."/>
            <person name="Halter G.M."/>
            <person name="Han M.V."/>
            <person name="Heger A."/>
            <person name="Hillier L."/>
            <person name="Hinrichs A.S."/>
            <person name="Holmes I."/>
            <person name="Hoskins R.A."/>
            <person name="Hubisz M.J."/>
            <person name="Hultmark D."/>
            <person name="Huntley M.A."/>
            <person name="Jaffe D.B."/>
            <person name="Jagadeeshan S."/>
            <person name="Jeck W.R."/>
            <person name="Johnson J."/>
            <person name="Jones C.D."/>
            <person name="Jordan W.C."/>
            <person name="Karpen G.H."/>
            <person name="Kataoka E."/>
            <person name="Keightley P.D."/>
            <person name="Kheradpour P."/>
            <person name="Kirkness E.F."/>
            <person name="Koerich L.B."/>
            <person name="Kristiansen K."/>
            <person name="Kudrna D."/>
            <person name="Kulathinal R.J."/>
            <person name="Kumar S."/>
            <person name="Kwok R."/>
            <person name="Lander E."/>
            <person name="Langley C.H."/>
            <person name="Lapoint R."/>
            <person name="Lazzaro B.P."/>
            <person name="Lee S.J."/>
            <person name="Levesque L."/>
            <person name="Li R."/>
            <person name="Lin C.F."/>
            <person name="Lin M.F."/>
            <person name="Lindblad-Toh K."/>
            <person name="Llopart A."/>
            <person name="Long M."/>
            <person name="Low L."/>
            <person name="Lozovsky E."/>
            <person name="Lu J."/>
            <person name="Luo M."/>
            <person name="Machado C.A."/>
            <person name="Makalowski W."/>
            <person name="Marzo M."/>
            <person name="Matsuda M."/>
            <person name="Matzkin L."/>
            <person name="McAllister B."/>
            <person name="McBride C.S."/>
            <person name="McKernan B."/>
            <person name="McKernan K."/>
            <person name="Mendez-Lago M."/>
            <person name="Minx P."/>
            <person name="Mollenhauer M.U."/>
            <person name="Montooth K."/>
            <person name="Mount S.M."/>
            <person name="Mu X."/>
            <person name="Myers E."/>
            <person name="Negre B."/>
            <person name="Newfeld S."/>
            <person name="Nielsen R."/>
            <person name="Noor M.A."/>
            <person name="O'Grady P."/>
            <person name="Pachter L."/>
            <person name="Papaceit M."/>
            <person name="Parisi M.J."/>
            <person name="Parisi M."/>
            <person name="Parts L."/>
            <person name="Pedersen J.S."/>
            <person name="Pesole G."/>
            <person name="Phillippy A.M."/>
            <person name="Ponting C.P."/>
            <person name="Pop M."/>
            <person name="Porcelli D."/>
            <person name="Powell J.R."/>
            <person name="Prohaska S."/>
            <person name="Pruitt K."/>
            <person name="Puig M."/>
            <person name="Quesneville H."/>
            <person name="Ram K.R."/>
            <person name="Rand D."/>
            <person name="Rasmussen M.D."/>
            <person name="Reed L.K."/>
            <person name="Reenan R."/>
            <person name="Reily A."/>
            <person name="Remington K.A."/>
            <person name="Rieger T.T."/>
            <person name="Ritchie M.G."/>
            <person name="Robin C."/>
            <person name="Rogers Y.H."/>
            <person name="Rohde C."/>
            <person name="Rozas J."/>
            <person name="Rubenfield M.J."/>
            <person name="Ruiz A."/>
            <person name="Russo S."/>
            <person name="Salzberg S.L."/>
            <person name="Sanchez-Gracia A."/>
            <person name="Saranga D.J."/>
            <person name="Sato H."/>
            <person name="Schaeffer S.W."/>
            <person name="Schatz M.C."/>
            <person name="Schlenke T."/>
            <person name="Schwartz R."/>
            <person name="Segarra C."/>
            <person name="Singh R.S."/>
            <person name="Sirot L."/>
            <person name="Sirota M."/>
            <person name="Sisneros N.B."/>
            <person name="Smith C.D."/>
            <person name="Smith T.F."/>
            <person name="Spieth J."/>
            <person name="Stage D.E."/>
            <person name="Stark A."/>
            <person name="Stephan W."/>
            <person name="Strausberg R.L."/>
            <person name="Strempel S."/>
            <person name="Sturgill D."/>
            <person name="Sutton G."/>
            <person name="Sutton G.G."/>
            <person name="Tao W."/>
            <person name="Teichmann S."/>
            <person name="Tobari Y.N."/>
            <person name="Tomimura Y."/>
            <person name="Tsolas J.M."/>
            <person name="Valente V.L."/>
            <person name="Venter E."/>
            <person name="Venter J.C."/>
            <person name="Vicario S."/>
            <person name="Vieira F.G."/>
            <person name="Vilella A.J."/>
            <person name="Villasante A."/>
            <person name="Walenz B."/>
            <person name="Wang J."/>
            <person name="Wasserman M."/>
            <person name="Watts T."/>
            <person name="Wilson D."/>
            <person name="Wilson R.K."/>
            <person name="Wing R.A."/>
            <person name="Wolfner M.F."/>
            <person name="Wong A."/>
            <person name="Wong G.K."/>
            <person name="Wu C.I."/>
            <person name="Wu G."/>
            <person name="Yamamoto D."/>
            <person name="Yang H.P."/>
            <person name="Yang S.P."/>
            <person name="Yorke J.A."/>
            <person name="Yoshida K."/>
            <person name="Zdobnov E."/>
            <person name="Zhang P."/>
            <person name="Zhang Y."/>
            <person name="Zimin A.V."/>
            <person name="Baldwin J."/>
            <person name="Abdouelleil A."/>
            <person name="Abdulkadir J."/>
            <person name="Abebe A."/>
            <person name="Abera B."/>
            <person name="Abreu J."/>
            <person name="Acer S.C."/>
            <person name="Aftuck L."/>
            <person name="Alexander A."/>
            <person name="An P."/>
            <person name="Anderson E."/>
            <person name="Anderson S."/>
            <person name="Arachi H."/>
            <person name="Azer M."/>
            <person name="Bachantsang P."/>
            <person name="Barry A."/>
            <person name="Bayul T."/>
            <person name="Berlin A."/>
            <person name="Bessette D."/>
            <person name="Bloom T."/>
            <person name="Blye J."/>
            <person name="Boguslavskiy L."/>
            <person name="Bonnet C."/>
            <person name="Boukhgalter B."/>
            <person name="Bourzgui I."/>
            <person name="Brown A."/>
            <person name="Cahill P."/>
            <person name="Channer S."/>
            <person name="Cheshatsang Y."/>
            <person name="Chuda L."/>
            <person name="Citroen M."/>
            <person name="Collymore A."/>
            <person name="Cooke P."/>
            <person name="Costello M."/>
            <person name="D'Aco K."/>
            <person name="Daza R."/>
            <person name="De Haan G."/>
            <person name="DeGray S."/>
            <person name="DeMaso C."/>
            <person name="Dhargay N."/>
            <person name="Dooley K."/>
            <person name="Dooley E."/>
            <person name="Doricent M."/>
            <person name="Dorje P."/>
            <person name="Dorjee K."/>
            <person name="Dupes A."/>
            <person name="Elong R."/>
            <person name="Falk J."/>
            <person name="Farina A."/>
            <person name="Faro S."/>
            <person name="Ferguson D."/>
            <person name="Fisher S."/>
            <person name="Foley C.D."/>
            <person name="Franke A."/>
            <person name="Friedrich D."/>
            <person name="Gadbois L."/>
            <person name="Gearin G."/>
            <person name="Gearin C.R."/>
            <person name="Giannoukos G."/>
            <person name="Goode T."/>
            <person name="Graham J."/>
            <person name="Grandbois E."/>
            <person name="Grewal S."/>
            <person name="Gyaltsen K."/>
            <person name="Hafez N."/>
            <person name="Hagos B."/>
            <person name="Hall J."/>
            <person name="Henson C."/>
            <person name="Hollinger A."/>
            <person name="Honan T."/>
            <person name="Huard M.D."/>
            <person name="Hughes L."/>
            <person name="Hurhula B."/>
            <person name="Husby M.E."/>
            <person name="Kamat A."/>
            <person name="Kanga B."/>
            <person name="Kashin S."/>
            <person name="Khazanovich D."/>
            <person name="Kisner P."/>
            <person name="Lance K."/>
            <person name="Lara M."/>
            <person name="Lee W."/>
            <person name="Lennon N."/>
            <person name="Letendre F."/>
            <person name="LeVine R."/>
            <person name="Lipovsky A."/>
            <person name="Liu X."/>
            <person name="Liu J."/>
            <person name="Liu S."/>
            <person name="Lokyitsang T."/>
            <person name="Lokyitsang Y."/>
            <person name="Lubonja R."/>
            <person name="Lui A."/>
            <person name="MacDonald P."/>
            <person name="Magnisalis V."/>
            <person name="Maru K."/>
            <person name="Matthews C."/>
            <person name="McCusker W."/>
            <person name="McDonough S."/>
            <person name="Mehta T."/>
            <person name="Meldrim J."/>
            <person name="Meneus L."/>
            <person name="Mihai O."/>
            <person name="Mihalev A."/>
            <person name="Mihova T."/>
            <person name="Mittelman R."/>
            <person name="Mlenga V."/>
            <person name="Montmayeur A."/>
            <person name="Mulrain L."/>
            <person name="Navidi A."/>
            <person name="Naylor J."/>
            <person name="Negash T."/>
            <person name="Nguyen T."/>
            <person name="Nguyen N."/>
            <person name="Nicol R."/>
            <person name="Norbu C."/>
            <person name="Norbu N."/>
            <person name="Novod N."/>
            <person name="O'Neill B."/>
            <person name="Osman S."/>
            <person name="Markiewicz E."/>
            <person name="Oyono O.L."/>
            <person name="Patti C."/>
            <person name="Phunkhang P."/>
            <person name="Pierre F."/>
            <person name="Priest M."/>
            <person name="Raghuraman S."/>
            <person name="Rege F."/>
            <person name="Reyes R."/>
            <person name="Rise C."/>
            <person name="Rogov P."/>
            <person name="Ross K."/>
            <person name="Ryan E."/>
            <person name="Settipalli S."/>
            <person name="Shea T."/>
            <person name="Sherpa N."/>
            <person name="Shi L."/>
            <person name="Shih D."/>
            <person name="Sparrow T."/>
            <person name="Spaulding J."/>
            <person name="Stalker J."/>
            <person name="Stange-Thomann N."/>
            <person name="Stavropoulos S."/>
            <person name="Stone C."/>
            <person name="Strader C."/>
            <person name="Tesfaye S."/>
            <person name="Thomson T."/>
            <person name="Thoulutsang Y."/>
            <person name="Thoulutsang D."/>
            <person name="Topham K."/>
            <person name="Topping I."/>
            <person name="Tsamla T."/>
            <person name="Vassiliev H."/>
            <person name="Vo A."/>
            <person name="Wangchuk T."/>
            <person name="Wangdi T."/>
            <person name="Weiand M."/>
            <person name="Wilkinson J."/>
            <person name="Wilson A."/>
            <person name="Yadav S."/>
            <person name="Young G."/>
            <person name="Yu Q."/>
            <person name="Zembek L."/>
            <person name="Zhong D."/>
            <person name="Zimmer A."/>
            <person name="Zwirko Z."/>
            <person name="Jaffe D.B."/>
            <person name="Alvarez P."/>
            <person name="Brockman W."/>
            <person name="Butler J."/>
            <person name="Chin C."/>
            <person name="Gnerre S."/>
            <person name="Grabherr M."/>
            <person name="Kleber M."/>
            <person name="Mauceli E."/>
            <person name="MacCallum I."/>
        </authorList>
    </citation>
    <scope>NUCLEOTIDE SEQUENCE [LARGE SCALE GENOMIC DNA]</scope>
    <source>
        <strain evidence="3">white501</strain>
    </source>
</reference>
<name>B4R6K3_DROSI</name>
<sequence>MNCSFSCQSCHSNEERSSAESRVPSDELCARLKKLAEVLRPLRRRQPEAGSPIPSARVAMSTRSPGGKGSTVAVTVAASIFPLIRD</sequence>
<dbReference type="Proteomes" id="UP000000304">
    <property type="component" value="Chromosome X"/>
</dbReference>
<evidence type="ECO:0000313" key="2">
    <source>
        <dbReference type="EMBL" id="EDX17433.1"/>
    </source>
</evidence>
<gene>
    <name evidence="2" type="primary">Dsim\GD16104</name>
    <name evidence="2" type="ORF">Dsim_GD16104</name>
</gene>